<dbReference type="InterPro" id="IPR011564">
    <property type="entry name" value="Telomer_end-bd_POT1/Cdc13"/>
</dbReference>
<dbReference type="GO" id="GO:0000723">
    <property type="term" value="P:telomere maintenance"/>
    <property type="evidence" value="ECO:0007669"/>
    <property type="project" value="InterPro"/>
</dbReference>
<dbReference type="Pfam" id="PF02765">
    <property type="entry name" value="POT1"/>
    <property type="match status" value="1"/>
</dbReference>
<dbReference type="InterPro" id="IPR028389">
    <property type="entry name" value="POT1"/>
</dbReference>
<dbReference type="PANTHER" id="PTHR14513:SF0">
    <property type="entry name" value="PROTECTION OF TELOMERES PROTEIN 1"/>
    <property type="match status" value="1"/>
</dbReference>
<gene>
    <name evidence="6" type="ORF">ZEAMMB73_Zm00001d026612</name>
</gene>
<evidence type="ECO:0000256" key="2">
    <source>
        <dbReference type="ARBA" id="ARBA00022454"/>
    </source>
</evidence>
<sequence>MEEDSSAMEPNRLREAEAAAGELKRLREAGQSQYMYRSIADARVVGGRVCLFAVVSEIGATVHSRGTDFTVTLRVIDESYKSGISVTFFADSTALLPCVKSCGDVISLHNVVIKKYRDFFVQFDKKYSSFALFEGKTYTECSPYQTSIRYHDSEHDKDFLNQMRTWLPQGLKDFTSNNSELYLMNLKSDSTFDLVCKVFHVHVENNNSIFYVWDGTDTPAAEFPAMMYDSRIANRVRRRPMASIPSSVTDVEYEDAGYASLMKSLTHHDVLLLSHFLQLFISFISVFDLV</sequence>
<dbReference type="InterPro" id="IPR012340">
    <property type="entry name" value="NA-bd_OB-fold"/>
</dbReference>
<dbReference type="GO" id="GO:0000781">
    <property type="term" value="C:chromosome, telomeric region"/>
    <property type="evidence" value="ECO:0007669"/>
    <property type="project" value="UniProtKB-SubCell"/>
</dbReference>
<dbReference type="GO" id="GO:0043047">
    <property type="term" value="F:single-stranded telomeric DNA binding"/>
    <property type="evidence" value="ECO:0007669"/>
    <property type="project" value="InterPro"/>
</dbReference>
<evidence type="ECO:0000256" key="3">
    <source>
        <dbReference type="ARBA" id="ARBA00022895"/>
    </source>
</evidence>
<dbReference type="PANTHER" id="PTHR14513">
    <property type="entry name" value="PROTECTION OF TELOMERES 1"/>
    <property type="match status" value="1"/>
</dbReference>
<organism evidence="6">
    <name type="scientific">Zea mays</name>
    <name type="common">Maize</name>
    <dbReference type="NCBI Taxonomy" id="4577"/>
    <lineage>
        <taxon>Eukaryota</taxon>
        <taxon>Viridiplantae</taxon>
        <taxon>Streptophyta</taxon>
        <taxon>Embryophyta</taxon>
        <taxon>Tracheophyta</taxon>
        <taxon>Spermatophyta</taxon>
        <taxon>Magnoliopsida</taxon>
        <taxon>Liliopsida</taxon>
        <taxon>Poales</taxon>
        <taxon>Poaceae</taxon>
        <taxon>PACMAD clade</taxon>
        <taxon>Panicoideae</taxon>
        <taxon>Andropogonodae</taxon>
        <taxon>Andropogoneae</taxon>
        <taxon>Tripsacinae</taxon>
        <taxon>Zea</taxon>
    </lineage>
</organism>
<protein>
    <submittedName>
        <fullName evidence="6">Protection of telomeres protein 1b</fullName>
    </submittedName>
</protein>
<name>A0A1D6JHY6_MAIZE</name>
<evidence type="ECO:0000259" key="5">
    <source>
        <dbReference type="SMART" id="SM00976"/>
    </source>
</evidence>
<dbReference type="Gene3D" id="2.40.50.140">
    <property type="entry name" value="Nucleic acid-binding proteins"/>
    <property type="match status" value="1"/>
</dbReference>
<evidence type="ECO:0000256" key="1">
    <source>
        <dbReference type="ARBA" id="ARBA00004574"/>
    </source>
</evidence>
<dbReference type="ExpressionAtlas" id="A0A1D6JHY6">
    <property type="expression patterns" value="baseline and differential"/>
</dbReference>
<keyword evidence="3" id="KW-0779">Telomere</keyword>
<keyword evidence="4" id="KW-0238">DNA-binding</keyword>
<feature type="domain" description="Telomeric single stranded DNA binding POT1/Cdc13" evidence="5">
    <location>
        <begin position="36"/>
        <end position="168"/>
    </location>
</feature>
<dbReference type="AlphaFoldDB" id="A0A1D6JHY6"/>
<evidence type="ECO:0000256" key="4">
    <source>
        <dbReference type="ARBA" id="ARBA00023125"/>
    </source>
</evidence>
<reference evidence="6" key="1">
    <citation type="submission" date="2015-12" db="EMBL/GenBank/DDBJ databases">
        <title>Update maize B73 reference genome by single molecule sequencing technologies.</title>
        <authorList>
            <consortium name="Maize Genome Sequencing Project"/>
            <person name="Ware D."/>
        </authorList>
    </citation>
    <scope>NUCLEOTIDE SEQUENCE</scope>
    <source>
        <tissue evidence="6">Seedling</tissue>
    </source>
</reference>
<proteinExistence type="predicted"/>
<dbReference type="EMBL" id="CM000786">
    <property type="protein sequence ID" value="AQK47229.1"/>
    <property type="molecule type" value="Genomic_DNA"/>
</dbReference>
<dbReference type="SMART" id="SM00976">
    <property type="entry name" value="Telo_bind"/>
    <property type="match status" value="1"/>
</dbReference>
<dbReference type="SUPFAM" id="SSF50249">
    <property type="entry name" value="Nucleic acid-binding proteins"/>
    <property type="match status" value="2"/>
</dbReference>
<accession>A0A1D6JHY6</accession>
<comment type="subcellular location">
    <subcellularLocation>
        <location evidence="1">Chromosome</location>
        <location evidence="1">Telomere</location>
    </subcellularLocation>
</comment>
<keyword evidence="2" id="KW-0158">Chromosome</keyword>
<dbReference type="CDD" id="cd04497">
    <property type="entry name" value="hPOT1_OB1_like"/>
    <property type="match status" value="1"/>
</dbReference>
<evidence type="ECO:0000313" key="6">
    <source>
        <dbReference type="EMBL" id="AQK47229.1"/>
    </source>
</evidence>